<accession>A0A2S9QIQ0</accession>
<proteinExistence type="predicted"/>
<gene>
    <name evidence="1" type="ORF">C5L14_00830</name>
</gene>
<evidence type="ECO:0000313" key="2">
    <source>
        <dbReference type="Proteomes" id="UP000237682"/>
    </source>
</evidence>
<comment type="caution">
    <text evidence="1">The sequence shown here is derived from an EMBL/GenBank/DDBJ whole genome shotgun (WGS) entry which is preliminary data.</text>
</comment>
<dbReference type="Gene3D" id="6.10.250.730">
    <property type="match status" value="1"/>
</dbReference>
<name>A0A2S9QIQ0_9HYPH</name>
<sequence>MRPRRLRRWRTDMYNRAWQRPVELQTYIGDYRIIGSTDEAVIFLLKHWPIDADGAPASGRQGFLDALEGAESVDDARAAFIEACIQLEMHVAEKWGGKSRTGNY</sequence>
<dbReference type="AlphaFoldDB" id="A0A2S9QIQ0"/>
<dbReference type="InterPro" id="IPR010385">
    <property type="entry name" value="DUF982"/>
</dbReference>
<organism evidence="1 2">
    <name type="scientific">Labrys okinawensis</name>
    <dbReference type="NCBI Taxonomy" id="346911"/>
    <lineage>
        <taxon>Bacteria</taxon>
        <taxon>Pseudomonadati</taxon>
        <taxon>Pseudomonadota</taxon>
        <taxon>Alphaproteobacteria</taxon>
        <taxon>Hyphomicrobiales</taxon>
        <taxon>Xanthobacteraceae</taxon>
        <taxon>Labrys</taxon>
    </lineage>
</organism>
<evidence type="ECO:0008006" key="3">
    <source>
        <dbReference type="Google" id="ProtNLM"/>
    </source>
</evidence>
<reference evidence="1 2" key="1">
    <citation type="submission" date="2018-02" db="EMBL/GenBank/DDBJ databases">
        <title>Whole genome sequencing of endophytic bacterium.</title>
        <authorList>
            <person name="Eedara R."/>
            <person name="Podile A.R."/>
        </authorList>
    </citation>
    <scope>NUCLEOTIDE SEQUENCE [LARGE SCALE GENOMIC DNA]</scope>
    <source>
        <strain evidence="1 2">RP1T</strain>
    </source>
</reference>
<protein>
    <recommendedName>
        <fullName evidence="3">DUF982 domain-containing protein</fullName>
    </recommendedName>
</protein>
<evidence type="ECO:0000313" key="1">
    <source>
        <dbReference type="EMBL" id="PRH89170.1"/>
    </source>
</evidence>
<keyword evidence="2" id="KW-1185">Reference proteome</keyword>
<dbReference type="Pfam" id="PF06169">
    <property type="entry name" value="DUF982"/>
    <property type="match status" value="1"/>
</dbReference>
<dbReference type="OrthoDB" id="8084653at2"/>
<dbReference type="EMBL" id="PUEJ01000001">
    <property type="protein sequence ID" value="PRH89170.1"/>
    <property type="molecule type" value="Genomic_DNA"/>
</dbReference>
<dbReference type="Proteomes" id="UP000237682">
    <property type="component" value="Unassembled WGS sequence"/>
</dbReference>